<organism evidence="1 2">
    <name type="scientific">Hyella patelloides LEGE 07179</name>
    <dbReference type="NCBI Taxonomy" id="945734"/>
    <lineage>
        <taxon>Bacteria</taxon>
        <taxon>Bacillati</taxon>
        <taxon>Cyanobacteriota</taxon>
        <taxon>Cyanophyceae</taxon>
        <taxon>Pleurocapsales</taxon>
        <taxon>Hyellaceae</taxon>
        <taxon>Hyella</taxon>
    </lineage>
</organism>
<keyword evidence="2" id="KW-1185">Reference proteome</keyword>
<proteinExistence type="predicted"/>
<gene>
    <name evidence="1" type="ORF">H1P_1030010</name>
</gene>
<evidence type="ECO:0000313" key="2">
    <source>
        <dbReference type="Proteomes" id="UP000320055"/>
    </source>
</evidence>
<accession>A0A563VJ50</accession>
<reference evidence="1 2" key="1">
    <citation type="submission" date="2019-01" db="EMBL/GenBank/DDBJ databases">
        <authorList>
            <person name="Brito A."/>
        </authorList>
    </citation>
    <scope>NUCLEOTIDE SEQUENCE [LARGE SCALE GENOMIC DNA]</scope>
    <source>
        <strain evidence="1">1</strain>
    </source>
</reference>
<evidence type="ECO:0000313" key="1">
    <source>
        <dbReference type="EMBL" id="VEP11411.1"/>
    </source>
</evidence>
<name>A0A563VJ50_9CYAN</name>
<dbReference type="OrthoDB" id="515716at2"/>
<dbReference type="RefSeq" id="WP_144868810.1">
    <property type="nucleotide sequence ID" value="NZ_LR213859.1"/>
</dbReference>
<dbReference type="EMBL" id="CAACVJ010000006">
    <property type="protein sequence ID" value="VEP11411.1"/>
    <property type="molecule type" value="Genomic_DNA"/>
</dbReference>
<sequence>MFKVGDIVQHKVTGKLGTVVGYGCRVLDRTYCLTLKVKPLKGFYFRSPIEDTISKWRFVPLGSPQLFDRGSLKHKLVA</sequence>
<dbReference type="AlphaFoldDB" id="A0A563VJ50"/>
<protein>
    <submittedName>
        <fullName evidence="1">Uncharacterized protein</fullName>
    </submittedName>
</protein>
<dbReference type="Proteomes" id="UP000320055">
    <property type="component" value="Unassembled WGS sequence"/>
</dbReference>